<dbReference type="Proteomes" id="UP000075882">
    <property type="component" value="Unassembled WGS sequence"/>
</dbReference>
<feature type="compositionally biased region" description="Polar residues" evidence="1">
    <location>
        <begin position="253"/>
        <end position="262"/>
    </location>
</feature>
<feature type="region of interest" description="Disordered" evidence="1">
    <location>
        <begin position="69"/>
        <end position="262"/>
    </location>
</feature>
<accession>A0A8W7PRL2</accession>
<sequence length="262" mass="28721">MGAAILIVLLGLVAIGSAKPYEPYRKPSSPNQYPLYPYNFNLLYPESGRVSDEFLNRLFAELPKDSAGSVPFVRLDDKSSNDQYQEDGPISQSLDPRPEQTIDSELPNQGPAGKNEADNEQSLSNPDAQKEAAVEKPIENNPSKDSEGQREKQEIPEKQAKEDEREVEKAHKGDGKTAHESDKAKEASEKHHNRPQAEQSNSKPRYSNGPKEGPSRRERPPFRADKTYPRGPGPAPQPGAGGSRQPAPPLVQINVNVASPVA</sequence>
<evidence type="ECO:0000256" key="2">
    <source>
        <dbReference type="SAM" id="SignalP"/>
    </source>
</evidence>
<reference evidence="3" key="1">
    <citation type="submission" date="2022-08" db="UniProtKB">
        <authorList>
            <consortium name="EnsemblMetazoa"/>
        </authorList>
    </citation>
    <scope>IDENTIFICATION</scope>
</reference>
<dbReference type="AlphaFoldDB" id="A0A8W7PRL2"/>
<organism evidence="3">
    <name type="scientific">Anopheles coluzzii</name>
    <name type="common">African malaria mosquito</name>
    <dbReference type="NCBI Taxonomy" id="1518534"/>
    <lineage>
        <taxon>Eukaryota</taxon>
        <taxon>Metazoa</taxon>
        <taxon>Ecdysozoa</taxon>
        <taxon>Arthropoda</taxon>
        <taxon>Hexapoda</taxon>
        <taxon>Insecta</taxon>
        <taxon>Pterygota</taxon>
        <taxon>Neoptera</taxon>
        <taxon>Endopterygota</taxon>
        <taxon>Diptera</taxon>
        <taxon>Nematocera</taxon>
        <taxon>Culicoidea</taxon>
        <taxon>Culicidae</taxon>
        <taxon>Anophelinae</taxon>
        <taxon>Anopheles</taxon>
    </lineage>
</organism>
<name>A0A8W7PRL2_ANOCL</name>
<feature type="signal peptide" evidence="2">
    <location>
        <begin position="1"/>
        <end position="18"/>
    </location>
</feature>
<dbReference type="EnsemblMetazoa" id="ACOM036340-RA">
    <property type="protein sequence ID" value="ACOM036340-PA.1"/>
    <property type="gene ID" value="ACOM036340"/>
</dbReference>
<feature type="compositionally biased region" description="Polar residues" evidence="1">
    <location>
        <begin position="196"/>
        <end position="205"/>
    </location>
</feature>
<keyword evidence="2" id="KW-0732">Signal</keyword>
<evidence type="ECO:0000313" key="3">
    <source>
        <dbReference type="EnsemblMetazoa" id="ACOM036340-PA.1"/>
    </source>
</evidence>
<feature type="compositionally biased region" description="Basic and acidic residues" evidence="1">
    <location>
        <begin position="128"/>
        <end position="190"/>
    </location>
</feature>
<evidence type="ECO:0000256" key="1">
    <source>
        <dbReference type="SAM" id="MobiDB-lite"/>
    </source>
</evidence>
<feature type="compositionally biased region" description="Basic and acidic residues" evidence="1">
    <location>
        <begin position="213"/>
        <end position="228"/>
    </location>
</feature>
<proteinExistence type="predicted"/>
<protein>
    <submittedName>
        <fullName evidence="3">Uncharacterized protein</fullName>
    </submittedName>
</protein>
<feature type="chain" id="PRO_5036474741" evidence="2">
    <location>
        <begin position="19"/>
        <end position="262"/>
    </location>
</feature>